<dbReference type="GO" id="GO:0003847">
    <property type="term" value="F:1-alkyl-2-acetylglycerophosphocholine esterase activity"/>
    <property type="evidence" value="ECO:0007669"/>
    <property type="project" value="TreeGrafter"/>
</dbReference>
<sequence length="381" mass="41346">MTVVLTRRHLLTAALAAGAAVPWAGTGPASAASTRLTLPKPTGPDVAGTVALHLIDEARAGRELMISVWYPASRDVRHRSKAAWLADAPLRALLDANGFPADAATSPITVAHENAPASRRIGRQPVILYSHGAGGHRSETTIVAQELVSHGYIVVTVDHTDDAYTQFPDGRLSLPADDRPATPWGQVADMRFVLDRIEELAAGGNPDAERRPLPEGLATALDLRRVGMYGWSKGGTATALMMNTDRRVQAGLSLDGPMESDPPVTRIDRPFMLMTAQFTRAAEPAVARFWSLLHGWRRNVQADGARHGGYCDHQWLIPELATITGMSNKDLTDWIGTLDPATAVRIQQAYPLAFFEQHLRGRRQHLLAGPSPAFPEVRFLP</sequence>
<dbReference type="PANTHER" id="PTHR10272">
    <property type="entry name" value="PLATELET-ACTIVATING FACTOR ACETYLHYDROLASE"/>
    <property type="match status" value="1"/>
</dbReference>
<reference evidence="5" key="1">
    <citation type="submission" date="2021-01" db="EMBL/GenBank/DDBJ databases">
        <title>Whole genome shotgun sequence of Actinoplanes ferrugineus NBRC 15555.</title>
        <authorList>
            <person name="Komaki H."/>
            <person name="Tamura T."/>
        </authorList>
    </citation>
    <scope>NUCLEOTIDE SEQUENCE</scope>
    <source>
        <strain evidence="5">NBRC 15555</strain>
    </source>
</reference>
<dbReference type="PROSITE" id="PS51318">
    <property type="entry name" value="TAT"/>
    <property type="match status" value="1"/>
</dbReference>
<protein>
    <recommendedName>
        <fullName evidence="7">Acetylhydrolase</fullName>
    </recommendedName>
</protein>
<feature type="chain" id="PRO_5036678631" description="Acetylhydrolase" evidence="4">
    <location>
        <begin position="32"/>
        <end position="381"/>
    </location>
</feature>
<keyword evidence="4" id="KW-0732">Signal</keyword>
<dbReference type="Pfam" id="PF03403">
    <property type="entry name" value="PAF-AH_p_II"/>
    <property type="match status" value="2"/>
</dbReference>
<evidence type="ECO:0000313" key="5">
    <source>
        <dbReference type="EMBL" id="GIE15442.1"/>
    </source>
</evidence>
<organism evidence="5 6">
    <name type="scientific">Paractinoplanes ferrugineus</name>
    <dbReference type="NCBI Taxonomy" id="113564"/>
    <lineage>
        <taxon>Bacteria</taxon>
        <taxon>Bacillati</taxon>
        <taxon>Actinomycetota</taxon>
        <taxon>Actinomycetes</taxon>
        <taxon>Micromonosporales</taxon>
        <taxon>Micromonosporaceae</taxon>
        <taxon>Paractinoplanes</taxon>
    </lineage>
</organism>
<dbReference type="AlphaFoldDB" id="A0A919J8W3"/>
<evidence type="ECO:0008006" key="7">
    <source>
        <dbReference type="Google" id="ProtNLM"/>
    </source>
</evidence>
<comment type="caution">
    <text evidence="5">The sequence shown here is derived from an EMBL/GenBank/DDBJ whole genome shotgun (WGS) entry which is preliminary data.</text>
</comment>
<dbReference type="InterPro" id="IPR029058">
    <property type="entry name" value="AB_hydrolase_fold"/>
</dbReference>
<dbReference type="EMBL" id="BOMM01000067">
    <property type="protein sequence ID" value="GIE15442.1"/>
    <property type="molecule type" value="Genomic_DNA"/>
</dbReference>
<dbReference type="Proteomes" id="UP000598174">
    <property type="component" value="Unassembled WGS sequence"/>
</dbReference>
<dbReference type="GO" id="GO:0016042">
    <property type="term" value="P:lipid catabolic process"/>
    <property type="evidence" value="ECO:0007669"/>
    <property type="project" value="UniProtKB-KW"/>
</dbReference>
<feature type="signal peptide" evidence="4">
    <location>
        <begin position="1"/>
        <end position="31"/>
    </location>
</feature>
<dbReference type="InterPro" id="IPR006311">
    <property type="entry name" value="TAT_signal"/>
</dbReference>
<dbReference type="Gene3D" id="3.40.50.1820">
    <property type="entry name" value="alpha/beta hydrolase"/>
    <property type="match status" value="1"/>
</dbReference>
<evidence type="ECO:0000256" key="4">
    <source>
        <dbReference type="SAM" id="SignalP"/>
    </source>
</evidence>
<gene>
    <name evidence="5" type="ORF">Afe05nite_72820</name>
</gene>
<evidence type="ECO:0000256" key="1">
    <source>
        <dbReference type="ARBA" id="ARBA00022801"/>
    </source>
</evidence>
<dbReference type="SUPFAM" id="SSF53474">
    <property type="entry name" value="alpha/beta-Hydrolases"/>
    <property type="match status" value="1"/>
</dbReference>
<accession>A0A919J8W3</accession>
<dbReference type="RefSeq" id="WP_203821811.1">
    <property type="nucleotide sequence ID" value="NZ_BAAABP010000019.1"/>
</dbReference>
<keyword evidence="2" id="KW-0442">Lipid degradation</keyword>
<proteinExistence type="predicted"/>
<name>A0A919J8W3_9ACTN</name>
<evidence type="ECO:0000256" key="3">
    <source>
        <dbReference type="ARBA" id="ARBA00023098"/>
    </source>
</evidence>
<keyword evidence="3" id="KW-0443">Lipid metabolism</keyword>
<keyword evidence="1" id="KW-0378">Hydrolase</keyword>
<evidence type="ECO:0000313" key="6">
    <source>
        <dbReference type="Proteomes" id="UP000598174"/>
    </source>
</evidence>
<dbReference type="PANTHER" id="PTHR10272:SF0">
    <property type="entry name" value="PLATELET-ACTIVATING FACTOR ACETYLHYDROLASE"/>
    <property type="match status" value="1"/>
</dbReference>
<evidence type="ECO:0000256" key="2">
    <source>
        <dbReference type="ARBA" id="ARBA00022963"/>
    </source>
</evidence>
<keyword evidence="6" id="KW-1185">Reference proteome</keyword>